<reference evidence="2" key="1">
    <citation type="submission" date="2021-05" db="EMBL/GenBank/DDBJ databases">
        <title>First report of NDM-5 and VEB-6 producing Proteus mirabilis isolated from blood of a sepsis patient in Kolkata, India.</title>
        <authorList>
            <person name="Halder G."/>
            <person name="Chaudhuri B."/>
            <person name="Dutta S."/>
        </authorList>
    </citation>
    <scope>NUCLEOTIDE SEQUENCE [LARGE SCALE GENOMIC DNA]</scope>
    <source>
        <strain evidence="2">7049</strain>
    </source>
</reference>
<proteinExistence type="predicted"/>
<gene>
    <name evidence="2" type="ORF">I3679_010965</name>
</gene>
<protein>
    <submittedName>
        <fullName evidence="2">Uncharacterized protein</fullName>
    </submittedName>
</protein>
<keyword evidence="1" id="KW-0472">Membrane</keyword>
<accession>A0ABD5LWI3</accession>
<evidence type="ECO:0000256" key="1">
    <source>
        <dbReference type="SAM" id="Phobius"/>
    </source>
</evidence>
<keyword evidence="1" id="KW-0812">Transmembrane</keyword>
<feature type="transmembrane region" description="Helical" evidence="1">
    <location>
        <begin position="6"/>
        <end position="24"/>
    </location>
</feature>
<evidence type="ECO:0000313" key="2">
    <source>
        <dbReference type="EMBL" id="MEY2344412.1"/>
    </source>
</evidence>
<keyword evidence="1" id="KW-1133">Transmembrane helix</keyword>
<dbReference type="EMBL" id="JADQCH020000001">
    <property type="protein sequence ID" value="MEY2344412.1"/>
    <property type="molecule type" value="Genomic_DNA"/>
</dbReference>
<name>A0ABD5LWI3_PROMI</name>
<organism evidence="2">
    <name type="scientific">Proteus mirabilis</name>
    <dbReference type="NCBI Taxonomy" id="584"/>
    <lineage>
        <taxon>Bacteria</taxon>
        <taxon>Pseudomonadati</taxon>
        <taxon>Pseudomonadota</taxon>
        <taxon>Gammaproteobacteria</taxon>
        <taxon>Enterobacterales</taxon>
        <taxon>Morganellaceae</taxon>
        <taxon>Proteus</taxon>
    </lineage>
</organism>
<comment type="caution">
    <text evidence="2">The sequence shown here is derived from an EMBL/GenBank/DDBJ whole genome shotgun (WGS) entry which is preliminary data.</text>
</comment>
<dbReference type="AlphaFoldDB" id="A0ABD5LWI3"/>
<sequence length="74" mass="8711">MSWWRHHVIILITIATFLYCELSFSKRYDWRITMLDVGHGLAIILEKREKRLSMTQGYAGKVVALLLKMSLFPI</sequence>